<dbReference type="GO" id="GO:0005886">
    <property type="term" value="C:plasma membrane"/>
    <property type="evidence" value="ECO:0007669"/>
    <property type="project" value="TreeGrafter"/>
</dbReference>
<evidence type="ECO:0000313" key="6">
    <source>
        <dbReference type="EMBL" id="AGM26377.1"/>
    </source>
</evidence>
<feature type="transmembrane region" description="Helical" evidence="4">
    <location>
        <begin position="149"/>
        <end position="173"/>
    </location>
</feature>
<sequence length="522" mass="60020">MIDYSRIYEVRKQKKGKNYNREKKRKLYNSFIKVSLIVIILLAIVSLLSGLGQLIIYLSSASFLIAIGNGLASIGNIAFSNLGIIFFLVVIISITNNLKAIVVGLFVLLFFFSFQQLFIEYSYDSINMQFKSFLFFYSNSNVINNLSSIFGLLYLKLPLLGGIVLGILCSYIFNKYHEYRLPKKIGFLNEIPFVTIILIPIIIVFDFVYLLFFIGFNEVVILFNDVLIKNNNVGNLIGAGLLSMLVKFLGFDQIEHGGAFLPLYSYDAFLSNFMHAANQHGWYQSPFNNKEWYNENNVISEELTRVWEYLQNQWFGNKKFSNLTWINLLSIGNLPINPEGTLAPFSKWFVSGSINDVLVANYNQTNALTFALAFSMGFVSISTAKKENRFSTISIIILISGSALLTGNLWPLELLFMFVTPFLYFLMYVPINLFNWVIMFGLGMYVPLDYSQGLLLFLITGFKYHALFSNLNLVIILNICWVTIITPIFYRYAKWNNFSLVGYQEEILPRITKRQYHEIFNH</sequence>
<feature type="transmembrane region" description="Helical" evidence="4">
    <location>
        <begin position="422"/>
        <end position="446"/>
    </location>
</feature>
<feature type="transmembrane region" description="Helical" evidence="4">
    <location>
        <begin position="390"/>
        <end position="410"/>
    </location>
</feature>
<dbReference type="STRING" id="1276229.SSYRP_v1c07870"/>
<reference evidence="6 7" key="1">
    <citation type="journal article" date="2013" name="Genome Biol. Evol.">
        <title>Complete genomes of two dipteran-associated spiroplasmas provided insights into the origin, dynamics, and impacts of viral invasion in spiroplasma.</title>
        <authorList>
            <person name="Ku C."/>
            <person name="Lo W.S."/>
            <person name="Chen L.L."/>
            <person name="Kuo C.H."/>
        </authorList>
    </citation>
    <scope>NUCLEOTIDE SEQUENCE [LARGE SCALE GENOMIC DNA]</scope>
    <source>
        <strain evidence="6">EA-1</strain>
    </source>
</reference>
<keyword evidence="4" id="KW-0812">Transmembrane</keyword>
<feature type="transmembrane region" description="Helical" evidence="4">
    <location>
        <begin position="367"/>
        <end position="384"/>
    </location>
</feature>
<organism evidence="6 7">
    <name type="scientific">Spiroplasma syrphidicola EA-1</name>
    <dbReference type="NCBI Taxonomy" id="1276229"/>
    <lineage>
        <taxon>Bacteria</taxon>
        <taxon>Bacillati</taxon>
        <taxon>Mycoplasmatota</taxon>
        <taxon>Mollicutes</taxon>
        <taxon>Entomoplasmatales</taxon>
        <taxon>Spiroplasmataceae</taxon>
        <taxon>Spiroplasma</taxon>
    </lineage>
</organism>
<evidence type="ECO:0000256" key="1">
    <source>
        <dbReference type="ARBA" id="ARBA00022448"/>
    </source>
</evidence>
<dbReference type="PROSITE" id="PS51103">
    <property type="entry name" value="PTS_EIIC_TYPE_1"/>
    <property type="match status" value="1"/>
</dbReference>
<dbReference type="KEGG" id="ssyr:SSYRP_v1c07870"/>
<feature type="transmembrane region" description="Helical" evidence="4">
    <location>
        <begin position="27"/>
        <end position="48"/>
    </location>
</feature>
<dbReference type="HOGENOM" id="CLU_523635_0_0_14"/>
<dbReference type="InterPro" id="IPR013013">
    <property type="entry name" value="PTS_EIIC_1"/>
</dbReference>
<dbReference type="AlphaFoldDB" id="R4U4G8"/>
<evidence type="ECO:0000313" key="7">
    <source>
        <dbReference type="Proteomes" id="UP000013963"/>
    </source>
</evidence>
<dbReference type="PATRIC" id="fig|1276229.3.peg.780"/>
<keyword evidence="3" id="KW-0598">Phosphotransferase system</keyword>
<evidence type="ECO:0000256" key="4">
    <source>
        <dbReference type="SAM" id="Phobius"/>
    </source>
</evidence>
<protein>
    <submittedName>
        <fullName evidence="6">Putative PTS system protein</fullName>
    </submittedName>
</protein>
<name>R4U4G8_9MOLU</name>
<feature type="transmembrane region" description="Helical" evidence="4">
    <location>
        <begin position="193"/>
        <end position="213"/>
    </location>
</feature>
<proteinExistence type="predicted"/>
<keyword evidence="4" id="KW-0472">Membrane</keyword>
<keyword evidence="1" id="KW-0813">Transport</keyword>
<dbReference type="RefSeq" id="WP_016341020.1">
    <property type="nucleotide sequence ID" value="NC_021284.1"/>
</dbReference>
<dbReference type="EMBL" id="CP005078">
    <property type="protein sequence ID" value="AGM26377.1"/>
    <property type="molecule type" value="Genomic_DNA"/>
</dbReference>
<feature type="transmembrane region" description="Helical" evidence="4">
    <location>
        <begin position="84"/>
        <end position="112"/>
    </location>
</feature>
<evidence type="ECO:0000256" key="2">
    <source>
        <dbReference type="ARBA" id="ARBA00022597"/>
    </source>
</evidence>
<dbReference type="GO" id="GO:0090563">
    <property type="term" value="F:protein-phosphocysteine-sugar phosphotransferase activity"/>
    <property type="evidence" value="ECO:0007669"/>
    <property type="project" value="TreeGrafter"/>
</dbReference>
<evidence type="ECO:0000256" key="3">
    <source>
        <dbReference type="ARBA" id="ARBA00022683"/>
    </source>
</evidence>
<feature type="domain" description="PTS EIIC type-1" evidence="5">
    <location>
        <begin position="42"/>
        <end position="505"/>
    </location>
</feature>
<dbReference type="InterPro" id="IPR050429">
    <property type="entry name" value="PTS_Glucose_EIICBA"/>
</dbReference>
<dbReference type="Proteomes" id="UP000013963">
    <property type="component" value="Chromosome"/>
</dbReference>
<dbReference type="PANTHER" id="PTHR30009">
    <property type="entry name" value="CYTOCHROME C-TYPE SYNTHESIS PROTEIN AND PTS TRANSMEMBRANE COMPONENT"/>
    <property type="match status" value="1"/>
</dbReference>
<dbReference type="GO" id="GO:0009401">
    <property type="term" value="P:phosphoenolpyruvate-dependent sugar phosphotransferase system"/>
    <property type="evidence" value="ECO:0007669"/>
    <property type="project" value="UniProtKB-KW"/>
</dbReference>
<gene>
    <name evidence="6" type="ORF">SSYRP_v1c07870</name>
</gene>
<feature type="transmembrane region" description="Helical" evidence="4">
    <location>
        <begin position="466"/>
        <end position="490"/>
    </location>
</feature>
<dbReference type="PANTHER" id="PTHR30009:SF8">
    <property type="entry name" value="PTS SYSTEM, IIBC COMPONENT"/>
    <property type="match status" value="1"/>
</dbReference>
<evidence type="ECO:0000259" key="5">
    <source>
        <dbReference type="PROSITE" id="PS51103"/>
    </source>
</evidence>
<keyword evidence="7" id="KW-1185">Reference proteome</keyword>
<keyword evidence="4" id="KW-1133">Transmembrane helix</keyword>
<dbReference type="OrthoDB" id="387929at2"/>
<dbReference type="eggNOG" id="COG1263">
    <property type="taxonomic scope" value="Bacteria"/>
</dbReference>
<accession>R4U4G8</accession>
<keyword evidence="2" id="KW-0762">Sugar transport</keyword>